<dbReference type="Proteomes" id="UP000319732">
    <property type="component" value="Unassembled WGS sequence"/>
</dbReference>
<reference evidence="2 3" key="1">
    <citation type="submission" date="2019-06" db="EMBL/GenBank/DDBJ databases">
        <title>Whole genome sequence for Cellvibrionaceae sp. R142.</title>
        <authorList>
            <person name="Wang G."/>
        </authorList>
    </citation>
    <scope>NUCLEOTIDE SEQUENCE [LARGE SCALE GENOMIC DNA]</scope>
    <source>
        <strain evidence="2 3">R142</strain>
    </source>
</reference>
<protein>
    <submittedName>
        <fullName evidence="2">HNH endonuclease</fullName>
    </submittedName>
</protein>
<evidence type="ECO:0000313" key="2">
    <source>
        <dbReference type="EMBL" id="TQV65692.1"/>
    </source>
</evidence>
<keyword evidence="3" id="KW-1185">Reference proteome</keyword>
<gene>
    <name evidence="2" type="ORF">FKG94_28240</name>
</gene>
<dbReference type="CDD" id="cd00085">
    <property type="entry name" value="HNHc"/>
    <property type="match status" value="1"/>
</dbReference>
<dbReference type="AlphaFoldDB" id="A0A545SL57"/>
<comment type="caution">
    <text evidence="2">The sequence shown here is derived from an EMBL/GenBank/DDBJ whole genome shotgun (WGS) entry which is preliminary data.</text>
</comment>
<evidence type="ECO:0000313" key="3">
    <source>
        <dbReference type="Proteomes" id="UP000319732"/>
    </source>
</evidence>
<dbReference type="GO" id="GO:0004519">
    <property type="term" value="F:endonuclease activity"/>
    <property type="evidence" value="ECO:0007669"/>
    <property type="project" value="UniProtKB-KW"/>
</dbReference>
<dbReference type="RefSeq" id="WP_142930303.1">
    <property type="nucleotide sequence ID" value="NZ_ML660131.1"/>
</dbReference>
<dbReference type="EMBL" id="VHSG01000056">
    <property type="protein sequence ID" value="TQV65692.1"/>
    <property type="molecule type" value="Genomic_DNA"/>
</dbReference>
<organism evidence="2 3">
    <name type="scientific">Exilibacterium tricleocarpae</name>
    <dbReference type="NCBI Taxonomy" id="2591008"/>
    <lineage>
        <taxon>Bacteria</taxon>
        <taxon>Pseudomonadati</taxon>
        <taxon>Pseudomonadota</taxon>
        <taxon>Gammaproteobacteria</taxon>
        <taxon>Cellvibrionales</taxon>
        <taxon>Cellvibrionaceae</taxon>
        <taxon>Exilibacterium</taxon>
    </lineage>
</organism>
<name>A0A545SL57_9GAMM</name>
<keyword evidence="2" id="KW-0378">Hydrolase</keyword>
<keyword evidence="2" id="KW-0255">Endonuclease</keyword>
<sequence>MAISEKSIKLLWSNAAGRCSFSSCDVRLTVAEAAEYAPYTLGEMAHIKGNKPGSNRYDENQSSKERDSYENLILLCPTHHTLIDKIENQERFTVELLHEMKIEHETTVANRLDGIKIEELDQMKDQLSILLAENHQAWQQYGPLSENAQKNPNSDAIYALWTSSRLSTIVPNNREAVKLLAENRGLFPRNEQRIISKFLSHVESYEKWVNDEIPYQAVVSFPVEFEKLVLGK</sequence>
<dbReference type="InterPro" id="IPR003615">
    <property type="entry name" value="HNH_nuc"/>
</dbReference>
<keyword evidence="2" id="KW-0540">Nuclease</keyword>
<accession>A0A545SL57</accession>
<feature type="domain" description="HNH nuclease" evidence="1">
    <location>
        <begin position="41"/>
        <end position="85"/>
    </location>
</feature>
<dbReference type="OrthoDB" id="9052589at2"/>
<proteinExistence type="predicted"/>
<dbReference type="Pfam" id="PF13391">
    <property type="entry name" value="HNH_2"/>
    <property type="match status" value="1"/>
</dbReference>
<evidence type="ECO:0000259" key="1">
    <source>
        <dbReference type="Pfam" id="PF13391"/>
    </source>
</evidence>